<dbReference type="GO" id="GO:0005655">
    <property type="term" value="C:nucleolar ribonuclease P complex"/>
    <property type="evidence" value="ECO:0007669"/>
    <property type="project" value="TreeGrafter"/>
</dbReference>
<dbReference type="InterPro" id="IPR016195">
    <property type="entry name" value="Pol/histidinol_Pase-like"/>
</dbReference>
<dbReference type="FunCoup" id="A0A0B2UJG7">
    <property type="interactions" value="163"/>
</dbReference>
<gene>
    <name evidence="4" type="ORF">M896_091200</name>
</gene>
<organism evidence="4 5">
    <name type="scientific">Ordospora colligata OC4</name>
    <dbReference type="NCBI Taxonomy" id="1354746"/>
    <lineage>
        <taxon>Eukaryota</taxon>
        <taxon>Fungi</taxon>
        <taxon>Fungi incertae sedis</taxon>
        <taxon>Microsporidia</taxon>
        <taxon>Ordosporidae</taxon>
        <taxon>Ordospora</taxon>
    </lineage>
</organism>
<accession>A0A0B2UJG7</accession>
<dbReference type="RefSeq" id="XP_014563234.1">
    <property type="nucleotide sequence ID" value="XM_014707748.1"/>
</dbReference>
<dbReference type="Pfam" id="PF01876">
    <property type="entry name" value="RNase_P_p30"/>
    <property type="match status" value="1"/>
</dbReference>
<dbReference type="EMBL" id="JOKQ01000009">
    <property type="protein sequence ID" value="KHN69192.1"/>
    <property type="molecule type" value="Genomic_DNA"/>
</dbReference>
<dbReference type="GeneID" id="26262333"/>
<reference evidence="4 5" key="1">
    <citation type="journal article" date="2014" name="MBio">
        <title>The Ordospora colligata genome; evolution of extreme reduction in microsporidia and host-to-parasite horizontal gene transfer.</title>
        <authorList>
            <person name="Pombert J.-F."/>
            <person name="Haag K.L."/>
            <person name="Beidas S."/>
            <person name="Ebert D."/>
            <person name="Keeling P.J."/>
        </authorList>
    </citation>
    <scope>NUCLEOTIDE SEQUENCE [LARGE SCALE GENOMIC DNA]</scope>
    <source>
        <strain evidence="4 5">OC4</strain>
    </source>
</reference>
<dbReference type="OrthoDB" id="2194280at2759"/>
<comment type="caution">
    <text evidence="4">The sequence shown here is derived from an EMBL/GenBank/DDBJ whole genome shotgun (WGS) entry which is preliminary data.</text>
</comment>
<sequence>MYYDVNVSEDYCTDEVKGLEESEYQGFCVCKKVKAGEFNRLLWKPKDLGVKNGWYSRIELEFAEGEAINYDQKKAMKSDVFVVRIGGAEGLDKLIKLQPDMISFDYSSPVLRLKSGLVKTAMKENIFFEIPIREGLYGVEQKVMWMRNVRKLLFVTKGKNVVVSSGAKRLSELKRVKDVILMLQTFGLKRKRAEQVLCNSKRLLEHCAMRRHCHKGMVVTSVDDGALKRDFLMKKYGWLMDKGRIKEV</sequence>
<dbReference type="PANTHER" id="PTHR13031">
    <property type="entry name" value="RIBONUCLEASE P SUBUNIT P30"/>
    <property type="match status" value="1"/>
</dbReference>
<dbReference type="Proteomes" id="UP000031056">
    <property type="component" value="Unassembled WGS sequence"/>
</dbReference>
<dbReference type="Gene3D" id="3.20.20.140">
    <property type="entry name" value="Metal-dependent hydrolases"/>
    <property type="match status" value="1"/>
</dbReference>
<dbReference type="InParanoid" id="A0A0B2UJG7"/>
<comment type="similarity">
    <text evidence="2">Belongs to the eukaryotic/archaeal RNase P protein component 3 family.</text>
</comment>
<keyword evidence="5" id="KW-1185">Reference proteome</keyword>
<comment type="subcellular location">
    <subcellularLocation>
        <location evidence="1">Nucleus</location>
    </subcellularLocation>
</comment>
<dbReference type="GO" id="GO:0003723">
    <property type="term" value="F:RNA binding"/>
    <property type="evidence" value="ECO:0007669"/>
    <property type="project" value="TreeGrafter"/>
</dbReference>
<dbReference type="GO" id="GO:0008033">
    <property type="term" value="P:tRNA processing"/>
    <property type="evidence" value="ECO:0007669"/>
    <property type="project" value="UniProtKB-KW"/>
</dbReference>
<dbReference type="PANTHER" id="PTHR13031:SF0">
    <property type="entry name" value="RIBONUCLEASE P PROTEIN SUBUNIT P30"/>
    <property type="match status" value="1"/>
</dbReference>
<evidence type="ECO:0000256" key="1">
    <source>
        <dbReference type="ARBA" id="ARBA00004123"/>
    </source>
</evidence>
<name>A0A0B2UJG7_9MICR</name>
<dbReference type="AlphaFoldDB" id="A0A0B2UJG7"/>
<evidence type="ECO:0000256" key="3">
    <source>
        <dbReference type="ARBA" id="ARBA00022694"/>
    </source>
</evidence>
<dbReference type="InterPro" id="IPR002738">
    <property type="entry name" value="RNase_P_p30"/>
</dbReference>
<keyword evidence="3" id="KW-0819">tRNA processing</keyword>
<dbReference type="STRING" id="1354746.A0A0B2UJG7"/>
<dbReference type="VEuPathDB" id="MicrosporidiaDB:M896_091200"/>
<proteinExistence type="inferred from homology"/>
<evidence type="ECO:0000256" key="2">
    <source>
        <dbReference type="ARBA" id="ARBA00007331"/>
    </source>
</evidence>
<evidence type="ECO:0000313" key="4">
    <source>
        <dbReference type="EMBL" id="KHN69192.1"/>
    </source>
</evidence>
<dbReference type="SUPFAM" id="SSF89550">
    <property type="entry name" value="PHP domain-like"/>
    <property type="match status" value="1"/>
</dbReference>
<evidence type="ECO:0000313" key="5">
    <source>
        <dbReference type="Proteomes" id="UP000031056"/>
    </source>
</evidence>
<dbReference type="HOGENOM" id="CLU_100281_0_0_1"/>
<protein>
    <submittedName>
        <fullName evidence="4">Putative subunit p30 of RNase P/RNase MRP</fullName>
    </submittedName>
</protein>